<dbReference type="InterPro" id="IPR001375">
    <property type="entry name" value="Peptidase_S9_cat"/>
</dbReference>
<evidence type="ECO:0000256" key="1">
    <source>
        <dbReference type="ARBA" id="ARBA00022801"/>
    </source>
</evidence>
<dbReference type="AlphaFoldDB" id="A0A7K1U5P3"/>
<organism evidence="4 5">
    <name type="scientific">Chitinophaga tropicalis</name>
    <dbReference type="NCBI Taxonomy" id="2683588"/>
    <lineage>
        <taxon>Bacteria</taxon>
        <taxon>Pseudomonadati</taxon>
        <taxon>Bacteroidota</taxon>
        <taxon>Chitinophagia</taxon>
        <taxon>Chitinophagales</taxon>
        <taxon>Chitinophagaceae</taxon>
        <taxon>Chitinophaga</taxon>
    </lineage>
</organism>
<keyword evidence="5" id="KW-1185">Reference proteome</keyword>
<keyword evidence="2" id="KW-0732">Signal</keyword>
<proteinExistence type="predicted"/>
<accession>A0A7K1U5P3</accession>
<name>A0A7K1U5P3_9BACT</name>
<dbReference type="GO" id="GO:0004252">
    <property type="term" value="F:serine-type endopeptidase activity"/>
    <property type="evidence" value="ECO:0007669"/>
    <property type="project" value="TreeGrafter"/>
</dbReference>
<keyword evidence="1" id="KW-0378">Hydrolase</keyword>
<evidence type="ECO:0000259" key="3">
    <source>
        <dbReference type="Pfam" id="PF00326"/>
    </source>
</evidence>
<dbReference type="InterPro" id="IPR029058">
    <property type="entry name" value="AB_hydrolase_fold"/>
</dbReference>
<dbReference type="PANTHER" id="PTHR42776">
    <property type="entry name" value="SERINE PEPTIDASE S9 FAMILY MEMBER"/>
    <property type="match status" value="1"/>
</dbReference>
<feature type="domain" description="Peptidase S9 prolyl oligopeptidase catalytic" evidence="3">
    <location>
        <begin position="641"/>
        <end position="813"/>
    </location>
</feature>
<protein>
    <submittedName>
        <fullName evidence="4">Prolyl oligopeptidase family serine peptidase</fullName>
    </submittedName>
</protein>
<gene>
    <name evidence="4" type="ORF">GO493_15545</name>
</gene>
<reference evidence="4 5" key="1">
    <citation type="submission" date="2019-12" db="EMBL/GenBank/DDBJ databases">
        <title>Chitinophaga sp. strain ysch24 (GDMCC 1.1355), whole genome shotgun sequence.</title>
        <authorList>
            <person name="Zhang X."/>
        </authorList>
    </citation>
    <scope>NUCLEOTIDE SEQUENCE [LARGE SCALE GENOMIC DNA]</scope>
    <source>
        <strain evidence="5">ysch24</strain>
    </source>
</reference>
<sequence>MKPIFLLILLYSPFVYAQKQPIDNESYRSWEMLSNYDISRDGKYVWYEYGSEKTGNTLVLCSADGKYKKVLRGAYAPVFNSNSREFLFNTVKGLAILTLGTDSIEYRPNAHSVVIPAKGNGEWLTYHYKDSIILRNMSTGWERAYYARESVLNKQSLFLIQDSAVRWVNISNGSSKIIMQGSSTRQLAFDTSGTQCCFITTNNLEHTLRYYHPGLDSAEARTINGLSDMTPQFSEDGRYIYFSTNTNTYREASGNITIWHYKDEFLPSEQKATSSWKRFSTYLAVMPTDGEWTRQLESEDTVVSTKGSRYVIVRNTINEDESYWNGKRASYVLVSLSNGLHCTIVSNLQKSIALSLSPEEKYVVWYNPEEKAYFSYETATGVTRNISSHIPVNLYIDEYPDLKAIYPYDIAGWLPKDEALLIYDCYDIWKVDPTTKNPPVNITNGYGRKNHIKFRMALAGNTTLLTAFDQYKRNGFWRIDSRGTDTVSLSGMSKGLYYFPEYFTFPFPPPLKAGNTYLMKYMTDTTAPNLVATKDFRSFIQLSDLHPQSTYNWLSSELHNWAMPNGQKTTGILYKPENFDASKKYPVILHYYEKRSYEAYTYLTPALSNGTLDIPWYVSNGYLVFFPDITYPDHYPGRGALDAVTSAAEYLCRFPWVDKHKMGLQGHSFGGYETNYIITHSNLFAAAVSAAGLTDFITHYGDLAFGGKSQISMCEKGQLRMDTSLWWAPDIYVENSPLFSVDKVTTPLLMMHNQKDGAVPVKQSHVFYAALKYLGKPVWMLQYENEDHTIEDGALMLDFTIKQQEFFNHYLKGAPVPDWMK</sequence>
<comment type="caution">
    <text evidence="4">The sequence shown here is derived from an EMBL/GenBank/DDBJ whole genome shotgun (WGS) entry which is preliminary data.</text>
</comment>
<dbReference type="EMBL" id="WRXN01000006">
    <property type="protein sequence ID" value="MVT09683.1"/>
    <property type="molecule type" value="Genomic_DNA"/>
</dbReference>
<dbReference type="GO" id="GO:0006508">
    <property type="term" value="P:proteolysis"/>
    <property type="evidence" value="ECO:0007669"/>
    <property type="project" value="InterPro"/>
</dbReference>
<dbReference type="Pfam" id="PF00326">
    <property type="entry name" value="Peptidase_S9"/>
    <property type="match status" value="1"/>
</dbReference>
<dbReference type="Proteomes" id="UP000461730">
    <property type="component" value="Unassembled WGS sequence"/>
</dbReference>
<feature type="chain" id="PRO_5029665317" evidence="2">
    <location>
        <begin position="18"/>
        <end position="821"/>
    </location>
</feature>
<dbReference type="SUPFAM" id="SSF53474">
    <property type="entry name" value="alpha/beta-Hydrolases"/>
    <property type="match status" value="1"/>
</dbReference>
<dbReference type="SUPFAM" id="SSF82171">
    <property type="entry name" value="DPP6 N-terminal domain-like"/>
    <property type="match status" value="1"/>
</dbReference>
<evidence type="ECO:0000313" key="4">
    <source>
        <dbReference type="EMBL" id="MVT09683.1"/>
    </source>
</evidence>
<evidence type="ECO:0000313" key="5">
    <source>
        <dbReference type="Proteomes" id="UP000461730"/>
    </source>
</evidence>
<evidence type="ECO:0000256" key="2">
    <source>
        <dbReference type="SAM" id="SignalP"/>
    </source>
</evidence>
<dbReference type="PANTHER" id="PTHR42776:SF4">
    <property type="entry name" value="ACYLAMINO-ACID-RELEASING ENZYME"/>
    <property type="match status" value="1"/>
</dbReference>
<dbReference type="RefSeq" id="WP_157307125.1">
    <property type="nucleotide sequence ID" value="NZ_WRXN01000006.1"/>
</dbReference>
<dbReference type="Gene3D" id="3.40.50.1820">
    <property type="entry name" value="alpha/beta hydrolase"/>
    <property type="match status" value="1"/>
</dbReference>
<feature type="signal peptide" evidence="2">
    <location>
        <begin position="1"/>
        <end position="17"/>
    </location>
</feature>